<accession>A0ABQ0MH11</accession>
<dbReference type="EMBL" id="BDQG01000001">
    <property type="protein sequence ID" value="GAW66379.1"/>
    <property type="molecule type" value="Genomic_DNA"/>
</dbReference>
<feature type="domain" description="Lnb N-terminal periplasmic" evidence="1">
    <location>
        <begin position="173"/>
        <end position="332"/>
    </location>
</feature>
<gene>
    <name evidence="2" type="ORF">GPEL0_01r1717</name>
</gene>
<organism evidence="2 3">
    <name type="scientific">Geoanaerobacter pelophilus</name>
    <dbReference type="NCBI Taxonomy" id="60036"/>
    <lineage>
        <taxon>Bacteria</taxon>
        <taxon>Pseudomonadati</taxon>
        <taxon>Thermodesulfobacteriota</taxon>
        <taxon>Desulfuromonadia</taxon>
        <taxon>Geobacterales</taxon>
        <taxon>Geobacteraceae</taxon>
        <taxon>Geoanaerobacter</taxon>
    </lineage>
</organism>
<evidence type="ECO:0000313" key="2">
    <source>
        <dbReference type="EMBL" id="GAW66379.1"/>
    </source>
</evidence>
<dbReference type="RefSeq" id="WP_085812737.1">
    <property type="nucleotide sequence ID" value="NZ_BDQG01000001.1"/>
</dbReference>
<sequence length="569" mass="64187">MSRLAVIFIAALFFGCAPTAKQHAVESLLAGDTRELLHTLREGAPANLKNTIASELEARRLALASAAPDEKMPLESKAVLAAILEQTENQFLLSDAAFENLHKAASGSSHATKNAYASALAGYLTQENFACQQPLYSRYFDDRYAPGRAAPECRDQIPFSVTTQYEGTPVTWVDPRRVSSIHLLFASKSDNMASRFGHIALRLVVCPDGYTTEAECDSNLTEHLVLGFRAHIDEFSLNSFKALSGEYRAYLFANRFMDVYQEYAIGEFREIYSLPLRLDVVEREAVVRGLADIHWRYAGRYSFFTHNCATMTQDALRATWPAFAKAEAMADDYVRPDSLFEAVRLSSHLAAKDKLEALEAAERGGYFFSSTREFYDRALNEVKNAMSNPKFVDLESYLQIDPIERRQDRAADREFLLRLAADRHLKEAQLMLEEYAILRSERLMQIEGAKYFEQQDFIAKADDIRSRLDAEHFRVFEDCLLEPIRQHQAPMRKADGIPDRKDLPGIYGEETACRSPLNRKLLHEAIADIENSKSQQWQVLNAISQYCAESIANLKLLDPNLNAATTGGQ</sequence>
<keyword evidence="3" id="KW-1185">Reference proteome</keyword>
<protein>
    <recommendedName>
        <fullName evidence="1">Lnb N-terminal periplasmic domain-containing protein</fullName>
    </recommendedName>
</protein>
<evidence type="ECO:0000259" key="1">
    <source>
        <dbReference type="Pfam" id="PF13387"/>
    </source>
</evidence>
<dbReference type="PROSITE" id="PS51257">
    <property type="entry name" value="PROKAR_LIPOPROTEIN"/>
    <property type="match status" value="1"/>
</dbReference>
<dbReference type="InterPro" id="IPR025178">
    <property type="entry name" value="Lnb_N"/>
</dbReference>
<dbReference type="Pfam" id="PF13387">
    <property type="entry name" value="Lnb_N"/>
    <property type="match status" value="1"/>
</dbReference>
<proteinExistence type="predicted"/>
<dbReference type="Proteomes" id="UP000194153">
    <property type="component" value="Unassembled WGS sequence"/>
</dbReference>
<reference evidence="3" key="1">
    <citation type="submission" date="2017-05" db="EMBL/GenBank/DDBJ databases">
        <title>Draft genome sequence of Geobacter pelophilus, a iron(III)-reducing bacteria.</title>
        <authorList>
            <person name="Aoyagi T."/>
            <person name="Koike H."/>
            <person name="Morita T."/>
            <person name="Sato Y."/>
            <person name="Habe H."/>
            <person name="Hori T."/>
        </authorList>
    </citation>
    <scope>NUCLEOTIDE SEQUENCE [LARGE SCALE GENOMIC DNA]</scope>
    <source>
        <strain evidence="3">Drf2</strain>
    </source>
</reference>
<name>A0ABQ0MH11_9BACT</name>
<comment type="caution">
    <text evidence="2">The sequence shown here is derived from an EMBL/GenBank/DDBJ whole genome shotgun (WGS) entry which is preliminary data.</text>
</comment>
<evidence type="ECO:0000313" key="3">
    <source>
        <dbReference type="Proteomes" id="UP000194153"/>
    </source>
</evidence>